<evidence type="ECO:0000313" key="2">
    <source>
        <dbReference type="EMBL" id="CAG8741933.1"/>
    </source>
</evidence>
<dbReference type="EMBL" id="CAJVPV010030996">
    <property type="protein sequence ID" value="CAG8741933.1"/>
    <property type="molecule type" value="Genomic_DNA"/>
</dbReference>
<keyword evidence="3" id="KW-1185">Reference proteome</keyword>
<gene>
    <name evidence="2" type="ORF">AMORRO_LOCUS14768</name>
</gene>
<organism evidence="2 3">
    <name type="scientific">Acaulospora morrowiae</name>
    <dbReference type="NCBI Taxonomy" id="94023"/>
    <lineage>
        <taxon>Eukaryota</taxon>
        <taxon>Fungi</taxon>
        <taxon>Fungi incertae sedis</taxon>
        <taxon>Mucoromycota</taxon>
        <taxon>Glomeromycotina</taxon>
        <taxon>Glomeromycetes</taxon>
        <taxon>Diversisporales</taxon>
        <taxon>Acaulosporaceae</taxon>
        <taxon>Acaulospora</taxon>
    </lineage>
</organism>
<comment type="caution">
    <text evidence="2">The sequence shown here is derived from an EMBL/GenBank/DDBJ whole genome shotgun (WGS) entry which is preliminary data.</text>
</comment>
<proteinExistence type="predicted"/>
<evidence type="ECO:0000256" key="1">
    <source>
        <dbReference type="SAM" id="MobiDB-lite"/>
    </source>
</evidence>
<sequence length="63" mass="6708">SAACQFVGSGTGSNPPHLVWKYSKRNPDVQDVDTHTGGNTFNIPNNKRGADAQNPGGGFPLRR</sequence>
<feature type="compositionally biased region" description="Polar residues" evidence="1">
    <location>
        <begin position="36"/>
        <end position="45"/>
    </location>
</feature>
<name>A0A9N9NMA6_9GLOM</name>
<dbReference type="Proteomes" id="UP000789342">
    <property type="component" value="Unassembled WGS sequence"/>
</dbReference>
<protein>
    <submittedName>
        <fullName evidence="2">6363_t:CDS:1</fullName>
    </submittedName>
</protein>
<accession>A0A9N9NMA6</accession>
<feature type="non-terminal residue" evidence="2">
    <location>
        <position position="1"/>
    </location>
</feature>
<dbReference type="AlphaFoldDB" id="A0A9N9NMA6"/>
<reference evidence="2" key="1">
    <citation type="submission" date="2021-06" db="EMBL/GenBank/DDBJ databases">
        <authorList>
            <person name="Kallberg Y."/>
            <person name="Tangrot J."/>
            <person name="Rosling A."/>
        </authorList>
    </citation>
    <scope>NUCLEOTIDE SEQUENCE</scope>
    <source>
        <strain evidence="2">CL551</strain>
    </source>
</reference>
<evidence type="ECO:0000313" key="3">
    <source>
        <dbReference type="Proteomes" id="UP000789342"/>
    </source>
</evidence>
<feature type="region of interest" description="Disordered" evidence="1">
    <location>
        <begin position="28"/>
        <end position="63"/>
    </location>
</feature>